<dbReference type="Proteomes" id="UP000735302">
    <property type="component" value="Unassembled WGS sequence"/>
</dbReference>
<feature type="compositionally biased region" description="Basic residues" evidence="2">
    <location>
        <begin position="630"/>
        <end position="640"/>
    </location>
</feature>
<feature type="region of interest" description="Disordered" evidence="2">
    <location>
        <begin position="1784"/>
        <end position="1819"/>
    </location>
</feature>
<evidence type="ECO:0000256" key="1">
    <source>
        <dbReference type="SAM" id="Coils"/>
    </source>
</evidence>
<feature type="coiled-coil region" evidence="1">
    <location>
        <begin position="46"/>
        <end position="98"/>
    </location>
</feature>
<feature type="compositionally biased region" description="Polar residues" evidence="2">
    <location>
        <begin position="641"/>
        <end position="660"/>
    </location>
</feature>
<keyword evidence="1" id="KW-0175">Coiled coil</keyword>
<feature type="compositionally biased region" description="Basic and acidic residues" evidence="2">
    <location>
        <begin position="503"/>
        <end position="520"/>
    </location>
</feature>
<feature type="compositionally biased region" description="Basic and acidic residues" evidence="2">
    <location>
        <begin position="729"/>
        <end position="770"/>
    </location>
</feature>
<proteinExistence type="predicted"/>
<protein>
    <submittedName>
        <fullName evidence="3">Coiled-coil domain-containing protein 62</fullName>
    </submittedName>
</protein>
<feature type="compositionally biased region" description="Acidic residues" evidence="2">
    <location>
        <begin position="1323"/>
        <end position="1332"/>
    </location>
</feature>
<feature type="compositionally biased region" description="Basic and acidic residues" evidence="2">
    <location>
        <begin position="1415"/>
        <end position="1429"/>
    </location>
</feature>
<feature type="coiled-coil region" evidence="1">
    <location>
        <begin position="221"/>
        <end position="276"/>
    </location>
</feature>
<organism evidence="3 4">
    <name type="scientific">Plakobranchus ocellatus</name>
    <dbReference type="NCBI Taxonomy" id="259542"/>
    <lineage>
        <taxon>Eukaryota</taxon>
        <taxon>Metazoa</taxon>
        <taxon>Spiralia</taxon>
        <taxon>Lophotrochozoa</taxon>
        <taxon>Mollusca</taxon>
        <taxon>Gastropoda</taxon>
        <taxon>Heterobranchia</taxon>
        <taxon>Euthyneura</taxon>
        <taxon>Panpulmonata</taxon>
        <taxon>Sacoglossa</taxon>
        <taxon>Placobranchoidea</taxon>
        <taxon>Plakobranchidae</taxon>
        <taxon>Plakobranchus</taxon>
    </lineage>
</organism>
<feature type="compositionally biased region" description="Basic and acidic residues" evidence="2">
    <location>
        <begin position="306"/>
        <end position="321"/>
    </location>
</feature>
<feature type="compositionally biased region" description="Polar residues" evidence="2">
    <location>
        <begin position="364"/>
        <end position="374"/>
    </location>
</feature>
<feature type="coiled-coil region" evidence="1">
    <location>
        <begin position="123"/>
        <end position="192"/>
    </location>
</feature>
<gene>
    <name evidence="3" type="ORF">PoB_003271500</name>
</gene>
<accession>A0AAV4AHG6</accession>
<name>A0AAV4AHG6_9GAST</name>
<keyword evidence="4" id="KW-1185">Reference proteome</keyword>
<feature type="compositionally biased region" description="Low complexity" evidence="2">
    <location>
        <begin position="1350"/>
        <end position="1382"/>
    </location>
</feature>
<feature type="compositionally biased region" description="Basic and acidic residues" evidence="2">
    <location>
        <begin position="1311"/>
        <end position="1321"/>
    </location>
</feature>
<sequence length="2169" mass="240882">APAIFLDSDIISKQREEIQLLMEELAGRDQELNDMVTSHQKQVRAWEADRDKLDSLQTRLSNYEDELNAKEHQLKETVEEMARVQEQKELDLAELNKTQADMVKLAERINENSTYIHEIEVQNKSLSVSVKELLADKKRLEEREIELSSHMEKKNAEFVQQKITIKKMAETIEFLENQAKATEEKWRRKIQENEAWKAKFFMEKDEAEKLAADCDSKDLSMAKMTQQLQESLQQAVALQKALFTSCEREKCKEEVLHSLRKQHKRTMQELANIRELYDLQNRDLSLYHQSLKDPASANARSSMTGKDGHQERTDNVKERCLPCKSPVDDREEGEDSNSDTNDLSESRTDAQFDADDLLNTCQSRLTNVPTSPRSEIQEYKNEQGQQPCPSSTVDTPAWKQTSERLLHKAPVPTIPRNGLQSEARATPLRSSSRCERCATPPGTQAQHPPVPDCCHQVQSQIQKQQQSHPQRQALLQQGSEESHYSTASAASDHCHRNGQAKCSDSRTGRPDKPQDARPEPSETTFISRVRECQSEGKGHQKDDCQIEGLQAGKNSPRRRGNVDEWRHRNLSDIDHQAKRACRQSGSLSPSLDLDKGQKIGKDSEKFQGVTGHQVEASHNPYPSNITGAPQHRKKSSKHPSNRSVFTKESLGSNTSKQADSSSRDHCLNKQFTEMQGDVRNFGCPAEQGDMAETCVSPQTHEEIKIEFKSPRKNGKVSAKSESLITHGEVMTKDKSPKNHGQVREKCESTRKHGDNLADCEKARKHEDLLARSKSPPNKKTKSNRGKERKQQVGLDPCHGDSNSPERKTALRQESYVVDQRRRPATNGGNQSDGAHARKKLANHSLKEERHTETFAELTGQGKPLKQNAQCLLEEEAKDVCPSTPGFCPSASDVSNVPSFSKLDDELTPADSDGMCRELKRNMKKICRQGSPNSRISYKKCTQAKKESGNSKHFLTTEDPDKTPQALSREIPQEVEASVEVRKFRISREHRTAKSEMRSNVSSHTESPHGKSPVESKNSGGEASHHRRSTVQEEEGKKSSGGGDREEQLVINEKSFRGKKKNRSSTGEGDESGYTEIRLNAIPCSNQSQPSSVEGDANENERRMEAKHFSQQEGSDESNPKHCDESKSTSSEKEEVSLQKRWHEESVNQNMTDDLDRKLHHQHLDHEEHPCVSPRLRKMHFKNCGGDIVSTGSKVTSYYSAGKYGSPNLLREPRFTSKHLHSSTLTSKKGIGTSLGVSMARASGLGLGGSYKSSTDSTCRLIPTTNTSTTYSGRRFFPTHMNSYLSNRLTSWYPGSGSLNYALNNNNDDDRDGTSIDDRVPGDENGDEINDYTDDSRYSPASDRHSNKHYLNTNNNKDNILLNDHLCSSGNSDEENSNNNNNVNPININEISLEEQTCDLAVKPLMQGAVDDGLERSEKRSGLEISHSVHQDPWPSHSVSASQPMCPAGQPCEPSGLSSSSKPFAIRTQPSLYRQLAQIHFSEKTRRYEWVVVPVHLTEAQTRVDPQVNSSGKHVHDPEIMSNSACDLRPTSSIGRLDSRSSEDSCLVSTSVSASELGLLRQDCSGEGSNKISTAAATTTITTTSTTTSTTSNSHSDSGLYSLGSCEGLNICASGRQRPSDGSHPLPTLYHNGLVECAMHNGNSESVIPADVRCGLKPQHCTNSRNSKQKSMAWSSSNVSPVTFTCMDTLCSVACGGSVVTASSSKCHSNSICSVNTSPSRAVLDSFMGVEPSQQEPLSGRLLGLQKTPNVDCQSPEKLSSVTKHCSPNLDGVVKKLDFDDTTLEASDMETQKSGKENEVRQSGGEKKLHFDGTGLENDRSVERELRGTLEEFPVKLDPGNSLAVQKENPYILADAVGKENQNLDIKTMSIESSVFSGSHNRAEDDVSQHSSLCDYFHDISTLSVDADFEELQTKQERSGGHKHDVGFHGESEMLQNAGKPFREDVGRDVLILTEDRVTGSSCQDKMYRQLSDPGYHNNQKFGDRSPESCCKIMPDCCGPQIHGQDPEAQRLASLQHVHRKSPFHHSVVTAAAAAGRRQAWIYEDSVEEAAVHFDERLSSFLEEPELLESTNKMVQLWEKGGLAPTYVPSIQAAPSVAGVSTSDLGTGEIICCPRGAEVNLYTLLKIVSNHQKAAEKHSPRGALHWFSRAEAVVLKQQKFTNFRSVDCCS</sequence>
<feature type="region of interest" description="Disordered" evidence="2">
    <location>
        <begin position="1415"/>
        <end position="1460"/>
    </location>
</feature>
<feature type="region of interest" description="Disordered" evidence="2">
    <location>
        <begin position="707"/>
        <end position="836"/>
    </location>
</feature>
<feature type="compositionally biased region" description="Low complexity" evidence="2">
    <location>
        <begin position="456"/>
        <end position="472"/>
    </location>
</feature>
<feature type="region of interest" description="Disordered" evidence="2">
    <location>
        <begin position="364"/>
        <end position="664"/>
    </location>
</feature>
<feature type="region of interest" description="Disordered" evidence="2">
    <location>
        <begin position="941"/>
        <end position="1143"/>
    </location>
</feature>
<feature type="compositionally biased region" description="Basic and acidic residues" evidence="2">
    <location>
        <begin position="1117"/>
        <end position="1143"/>
    </location>
</feature>
<dbReference type="EMBL" id="BLXT01003766">
    <property type="protein sequence ID" value="GFO06210.1"/>
    <property type="molecule type" value="Genomic_DNA"/>
</dbReference>
<feature type="compositionally biased region" description="Basic and acidic residues" evidence="2">
    <location>
        <begin position="592"/>
        <end position="605"/>
    </location>
</feature>
<feature type="compositionally biased region" description="Basic and acidic residues" evidence="2">
    <location>
        <begin position="1333"/>
        <end position="1344"/>
    </location>
</feature>
<feature type="region of interest" description="Disordered" evidence="2">
    <location>
        <begin position="292"/>
        <end position="347"/>
    </location>
</feature>
<feature type="region of interest" description="Disordered" evidence="2">
    <location>
        <begin position="1302"/>
        <end position="1382"/>
    </location>
</feature>
<feature type="compositionally biased region" description="Basic and acidic residues" evidence="2">
    <location>
        <begin position="528"/>
        <end position="544"/>
    </location>
</feature>
<feature type="compositionally biased region" description="Polar residues" evidence="2">
    <location>
        <begin position="382"/>
        <end position="400"/>
    </location>
</feature>
<feature type="compositionally biased region" description="Basic and acidic residues" evidence="2">
    <location>
        <begin position="1029"/>
        <end position="1047"/>
    </location>
</feature>
<feature type="compositionally biased region" description="Basic and acidic residues" evidence="2">
    <location>
        <begin position="1789"/>
        <end position="1819"/>
    </location>
</feature>
<feature type="compositionally biased region" description="Basic and acidic residues" evidence="2">
    <location>
        <begin position="978"/>
        <end position="996"/>
    </location>
</feature>
<feature type="compositionally biased region" description="Basic and acidic residues" evidence="2">
    <location>
        <begin position="1098"/>
        <end position="1109"/>
    </location>
</feature>
<feature type="compositionally biased region" description="Basic and acidic residues" evidence="2">
    <location>
        <begin position="943"/>
        <end position="961"/>
    </location>
</feature>
<feature type="non-terminal residue" evidence="3">
    <location>
        <position position="1"/>
    </location>
</feature>
<evidence type="ECO:0000313" key="3">
    <source>
        <dbReference type="EMBL" id="GFO06210.1"/>
    </source>
</evidence>
<evidence type="ECO:0000256" key="2">
    <source>
        <dbReference type="SAM" id="MobiDB-lite"/>
    </source>
</evidence>
<feature type="compositionally biased region" description="Polar residues" evidence="2">
    <location>
        <begin position="1082"/>
        <end position="1091"/>
    </location>
</feature>
<reference evidence="3 4" key="1">
    <citation type="journal article" date="2021" name="Elife">
        <title>Chloroplast acquisition without the gene transfer in kleptoplastic sea slugs, Plakobranchus ocellatus.</title>
        <authorList>
            <person name="Maeda T."/>
            <person name="Takahashi S."/>
            <person name="Yoshida T."/>
            <person name="Shimamura S."/>
            <person name="Takaki Y."/>
            <person name="Nagai Y."/>
            <person name="Toyoda A."/>
            <person name="Suzuki Y."/>
            <person name="Arimoto A."/>
            <person name="Ishii H."/>
            <person name="Satoh N."/>
            <person name="Nishiyama T."/>
            <person name="Hasebe M."/>
            <person name="Maruyama T."/>
            <person name="Minagawa J."/>
            <person name="Obokata J."/>
            <person name="Shigenobu S."/>
        </authorList>
    </citation>
    <scope>NUCLEOTIDE SEQUENCE [LARGE SCALE GENOMIC DNA]</scope>
</reference>
<comment type="caution">
    <text evidence="3">The sequence shown here is derived from an EMBL/GenBank/DDBJ whole genome shotgun (WGS) entry which is preliminary data.</text>
</comment>
<feature type="region of interest" description="Disordered" evidence="2">
    <location>
        <begin position="1504"/>
        <end position="1526"/>
    </location>
</feature>
<feature type="compositionally biased region" description="Polar residues" evidence="2">
    <location>
        <begin position="473"/>
        <end position="489"/>
    </location>
</feature>
<feature type="compositionally biased region" description="Basic and acidic residues" evidence="2">
    <location>
        <begin position="560"/>
        <end position="577"/>
    </location>
</feature>
<evidence type="ECO:0000313" key="4">
    <source>
        <dbReference type="Proteomes" id="UP000735302"/>
    </source>
</evidence>